<keyword evidence="1" id="KW-1185">Reference proteome</keyword>
<dbReference type="WBParaSite" id="Pan_g1172.t1">
    <property type="protein sequence ID" value="Pan_g1172.t1"/>
    <property type="gene ID" value="Pan_g1172"/>
</dbReference>
<name>A0A7E4UQT8_PANRE</name>
<evidence type="ECO:0000313" key="1">
    <source>
        <dbReference type="Proteomes" id="UP000492821"/>
    </source>
</evidence>
<evidence type="ECO:0000313" key="2">
    <source>
        <dbReference type="WBParaSite" id="Pan_g1172.t1"/>
    </source>
</evidence>
<proteinExistence type="predicted"/>
<reference evidence="2" key="2">
    <citation type="submission" date="2020-10" db="UniProtKB">
        <authorList>
            <consortium name="WormBaseParasite"/>
        </authorList>
    </citation>
    <scope>IDENTIFICATION</scope>
</reference>
<protein>
    <submittedName>
        <fullName evidence="2">Galectin</fullName>
    </submittedName>
</protein>
<dbReference type="AlphaFoldDB" id="A0A7E4UQT8"/>
<organism evidence="1 2">
    <name type="scientific">Panagrellus redivivus</name>
    <name type="common">Microworm</name>
    <dbReference type="NCBI Taxonomy" id="6233"/>
    <lineage>
        <taxon>Eukaryota</taxon>
        <taxon>Metazoa</taxon>
        <taxon>Ecdysozoa</taxon>
        <taxon>Nematoda</taxon>
        <taxon>Chromadorea</taxon>
        <taxon>Rhabditida</taxon>
        <taxon>Tylenchina</taxon>
        <taxon>Panagrolaimomorpha</taxon>
        <taxon>Panagrolaimoidea</taxon>
        <taxon>Panagrolaimidae</taxon>
        <taxon>Panagrellus</taxon>
    </lineage>
</organism>
<sequence>MLFGYSHLKMGTSVTVTFEGDELEIRLDNPHRQKGEFELCFRSTSDAVSKFCPEGYTSYLAIVREREIVYKLNRYGKLEWLENWAKLKIVFEADGSLNVMLANLPSTMLVYLPNAELPVVTLTMTTTAPTKVKDNKAVISIIGIVVLLLASASNNRRSFVVLLLVQKAKTPAPPSDSNGGRCTSGSPKIRRTITKESSHFKPCASAKTNMPITIAVGNCDNEATIDIDNKNV</sequence>
<accession>A0A7E4UQT8</accession>
<reference evidence="1" key="1">
    <citation type="journal article" date="2013" name="Genetics">
        <title>The draft genome and transcriptome of Panagrellus redivivus are shaped by the harsh demands of a free-living lifestyle.</title>
        <authorList>
            <person name="Srinivasan J."/>
            <person name="Dillman A.R."/>
            <person name="Macchietto M.G."/>
            <person name="Heikkinen L."/>
            <person name="Lakso M."/>
            <person name="Fracchia K.M."/>
            <person name="Antoshechkin I."/>
            <person name="Mortazavi A."/>
            <person name="Wong G."/>
            <person name="Sternberg P.W."/>
        </authorList>
    </citation>
    <scope>NUCLEOTIDE SEQUENCE [LARGE SCALE GENOMIC DNA]</scope>
    <source>
        <strain evidence="1">MT8872</strain>
    </source>
</reference>
<dbReference type="Proteomes" id="UP000492821">
    <property type="component" value="Unassembled WGS sequence"/>
</dbReference>